<accession>A0A4R6QDT0</accession>
<dbReference type="Proteomes" id="UP000295500">
    <property type="component" value="Unassembled WGS sequence"/>
</dbReference>
<dbReference type="AlphaFoldDB" id="A0A4R6QDT0"/>
<keyword evidence="1" id="KW-0472">Membrane</keyword>
<reference evidence="2 3" key="1">
    <citation type="submission" date="2019-03" db="EMBL/GenBank/DDBJ databases">
        <title>Genomic Encyclopedia of Type Strains, Phase IV (KMG-IV): sequencing the most valuable type-strain genomes for metagenomic binning, comparative biology and taxonomic classification.</title>
        <authorList>
            <person name="Goeker M."/>
        </authorList>
    </citation>
    <scope>NUCLEOTIDE SEQUENCE [LARGE SCALE GENOMIC DNA]</scope>
    <source>
        <strain evidence="2 3">DSM 28287</strain>
    </source>
</reference>
<proteinExistence type="predicted"/>
<keyword evidence="1" id="KW-1133">Transmembrane helix</keyword>
<feature type="transmembrane region" description="Helical" evidence="1">
    <location>
        <begin position="31"/>
        <end position="48"/>
    </location>
</feature>
<evidence type="ECO:0000313" key="3">
    <source>
        <dbReference type="Proteomes" id="UP000295500"/>
    </source>
</evidence>
<evidence type="ECO:0000256" key="1">
    <source>
        <dbReference type="SAM" id="Phobius"/>
    </source>
</evidence>
<sequence>MSFDKNFWIAIAFFIMSALSIGSWIRDGFTSYLASASVLGLIIGGAFLRRAIKNGK</sequence>
<dbReference type="EMBL" id="SNXO01000003">
    <property type="protein sequence ID" value="TDP59589.1"/>
    <property type="molecule type" value="Genomic_DNA"/>
</dbReference>
<feature type="transmembrane region" description="Helical" evidence="1">
    <location>
        <begin position="7"/>
        <end position="25"/>
    </location>
</feature>
<protein>
    <submittedName>
        <fullName evidence="2">Uncharacterized protein</fullName>
    </submittedName>
</protein>
<gene>
    <name evidence="2" type="ORF">EV211_1038</name>
</gene>
<comment type="caution">
    <text evidence="2">The sequence shown here is derived from an EMBL/GenBank/DDBJ whole genome shotgun (WGS) entry which is preliminary data.</text>
</comment>
<organism evidence="2 3">
    <name type="scientific">Aminicella lysinilytica</name>
    <dbReference type="NCBI Taxonomy" id="433323"/>
    <lineage>
        <taxon>Bacteria</taxon>
        <taxon>Bacillati</taxon>
        <taxon>Bacillota</taxon>
        <taxon>Clostridia</taxon>
        <taxon>Peptostreptococcales</taxon>
        <taxon>Anaerovoracaceae</taxon>
        <taxon>Aminicella</taxon>
    </lineage>
</organism>
<keyword evidence="3" id="KW-1185">Reference proteome</keyword>
<name>A0A4R6QDT0_9FIRM</name>
<evidence type="ECO:0000313" key="2">
    <source>
        <dbReference type="EMBL" id="TDP59589.1"/>
    </source>
</evidence>
<dbReference type="RefSeq" id="WP_166635323.1">
    <property type="nucleotide sequence ID" value="NZ_CALCQM010000132.1"/>
</dbReference>
<keyword evidence="1" id="KW-0812">Transmembrane</keyword>